<dbReference type="GO" id="GO:0005789">
    <property type="term" value="C:endoplasmic reticulum membrane"/>
    <property type="evidence" value="ECO:0007669"/>
    <property type="project" value="UniProtKB-SubCell"/>
</dbReference>
<dbReference type="PANTHER" id="PTHR44303">
    <property type="entry name" value="DNAJ HOMOLOG SUBFAMILY C MEMBER 16"/>
    <property type="match status" value="1"/>
</dbReference>
<dbReference type="EnsemblMetazoa" id="ACUA018325-RA">
    <property type="protein sequence ID" value="ACUA018325-PA"/>
    <property type="gene ID" value="ACUA018325"/>
</dbReference>
<evidence type="ECO:0000256" key="6">
    <source>
        <dbReference type="ARBA" id="ARBA00022989"/>
    </source>
</evidence>
<comment type="function">
    <text evidence="10">Plays an important role in regulating the size of autophagosomes during the formation process.</text>
</comment>
<keyword evidence="16" id="KW-1185">Reference proteome</keyword>
<feature type="transmembrane region" description="Helical" evidence="13">
    <location>
        <begin position="617"/>
        <end position="641"/>
    </location>
</feature>
<dbReference type="InterPro" id="IPR036249">
    <property type="entry name" value="Thioredoxin-like_sf"/>
</dbReference>
<dbReference type="AlphaFoldDB" id="A0A182MHE4"/>
<keyword evidence="5" id="KW-0256">Endoplasmic reticulum</keyword>
<dbReference type="CDD" id="cd02963">
    <property type="entry name" value="TRX_DnaJ"/>
    <property type="match status" value="1"/>
</dbReference>
<dbReference type="STRING" id="139723.A0A182MHE4"/>
<evidence type="ECO:0000256" key="13">
    <source>
        <dbReference type="SAM" id="Phobius"/>
    </source>
</evidence>
<dbReference type="PANTHER" id="PTHR44303:SF2">
    <property type="entry name" value="DNAJ HOMOLOG SUBFAMILY C MEMBER 16"/>
    <property type="match status" value="1"/>
</dbReference>
<feature type="region of interest" description="Disordered" evidence="12">
    <location>
        <begin position="41"/>
        <end position="65"/>
    </location>
</feature>
<keyword evidence="3 13" id="KW-0812">Transmembrane</keyword>
<dbReference type="PRINTS" id="PR00625">
    <property type="entry name" value="JDOMAIN"/>
</dbReference>
<keyword evidence="6 13" id="KW-1133">Transmembrane helix</keyword>
<dbReference type="EMBL" id="AXCM01005472">
    <property type="status" value="NOT_ANNOTATED_CDS"/>
    <property type="molecule type" value="Genomic_DNA"/>
</dbReference>
<dbReference type="Pfam" id="PF00085">
    <property type="entry name" value="Thioredoxin"/>
    <property type="match status" value="1"/>
</dbReference>
<sequence length="857" mass="98795">MSCRICKKLSSKRISVMNMNASSTRPASCMKFFGLFSPSDGTPANSDRASPRDSASTSSSAPIRARLRNRNWMSHRTEYAIVCSTTMPNSTQQAMLTFSRPSTMTQPPICPIKLMSTNVVAKNLPHPQHPDKSKHPEAETKFVEIKQAYELLSDTDRRLAYDQYGITNEDAVLERNRPDYSNYGRFQDPFEHFYGAHNFNFHDQDIGLYHRLSITTKYYETNILPKSRLTPQILMFYADWCFACMKAANSFKKLIDTLEPYGVVFATVNAGHEEQLVRKVGVHSLPCVIMVLDGHNYVYKDSVFNAQHVVDFIRQKLPYKLLTPITDNTLDTFLGGWADNRVRALILEPRAQPRLRYLIIAYYFRERVAFGFVQLNSKETANIQAKFKAHSNLDTLLIFNEYPPQPIATVTMSDIPTTTLNNIISHNKYLILPRLSSQDMLDSVCPAEWNRPRKRLCVVLVTENTSLHDGARTVMRKIALESLFSRERVRFAYIYQEKQNDFICALSKHNQSKETLLQVVIFWRRDTKQIRYEWVHEVELQVDKTLENDTQEQYFNYTKQKMDTIIHRLLRSSEALSYETEVKALLDEHAENAVMRMLNRILLALEYMADNLGQEHILPAISVIGTIAFILIIGYLMSYLLHLEEEDIQLKKSKHVDSSNGKSMGYVPELRLHELRAEKYNGLVRLLKPGCRTIVLLTDLQSRSKLIPSFHKAVWPYRKNKTLMFAHMLIEKGIGWYAELLRLSLSESREMKINPRNCIGTVIALNGHRKYFCMYHAKHPESNRGAKRMIKITRHLSSMPTDPEAGAFLGMDSSDSETSMSDIYEPKILLEENLLDGAVDRNDTEYRLIRFTGRIIV</sequence>
<dbReference type="PROSITE" id="PS00636">
    <property type="entry name" value="DNAJ_1"/>
    <property type="match status" value="1"/>
</dbReference>
<reference evidence="15" key="2">
    <citation type="submission" date="2020-05" db="UniProtKB">
        <authorList>
            <consortium name="EnsemblMetazoa"/>
        </authorList>
    </citation>
    <scope>IDENTIFICATION</scope>
    <source>
        <strain evidence="15">A-37</strain>
    </source>
</reference>
<feature type="compositionally biased region" description="Low complexity" evidence="12">
    <location>
        <begin position="46"/>
        <end position="64"/>
    </location>
</feature>
<dbReference type="InterPro" id="IPR001623">
    <property type="entry name" value="DnaJ_domain"/>
</dbReference>
<evidence type="ECO:0000256" key="4">
    <source>
        <dbReference type="ARBA" id="ARBA00022729"/>
    </source>
</evidence>
<evidence type="ECO:0000313" key="15">
    <source>
        <dbReference type="EnsemblMetazoa" id="ACUA018325-PA"/>
    </source>
</evidence>
<dbReference type="SUPFAM" id="SSF46565">
    <property type="entry name" value="Chaperone J-domain"/>
    <property type="match status" value="1"/>
</dbReference>
<dbReference type="CDD" id="cd06257">
    <property type="entry name" value="DnaJ"/>
    <property type="match status" value="1"/>
</dbReference>
<evidence type="ECO:0000256" key="11">
    <source>
        <dbReference type="ARBA" id="ARBA00035043"/>
    </source>
</evidence>
<dbReference type="InterPro" id="IPR013766">
    <property type="entry name" value="Thioredoxin_domain"/>
</dbReference>
<evidence type="ECO:0000256" key="8">
    <source>
        <dbReference type="ARBA" id="ARBA00023136"/>
    </source>
</evidence>
<feature type="domain" description="J" evidence="14">
    <location>
        <begin position="77"/>
        <end position="165"/>
    </location>
</feature>
<dbReference type="Pfam" id="PF00226">
    <property type="entry name" value="DnaJ"/>
    <property type="match status" value="1"/>
</dbReference>
<dbReference type="Gene3D" id="1.10.287.110">
    <property type="entry name" value="DnaJ domain"/>
    <property type="match status" value="1"/>
</dbReference>
<dbReference type="VEuPathDB" id="VectorBase:ACUA018325"/>
<keyword evidence="8 13" id="KW-0472">Membrane</keyword>
<evidence type="ECO:0000256" key="2">
    <source>
        <dbReference type="ARBA" id="ARBA00020921"/>
    </source>
</evidence>
<proteinExistence type="predicted"/>
<evidence type="ECO:0000256" key="7">
    <source>
        <dbReference type="ARBA" id="ARBA00023006"/>
    </source>
</evidence>
<evidence type="ECO:0000256" key="5">
    <source>
        <dbReference type="ARBA" id="ARBA00022824"/>
    </source>
</evidence>
<evidence type="ECO:0000256" key="1">
    <source>
        <dbReference type="ARBA" id="ARBA00004163"/>
    </source>
</evidence>
<evidence type="ECO:0000313" key="16">
    <source>
        <dbReference type="Proteomes" id="UP000075883"/>
    </source>
</evidence>
<accession>A0A182MHE4</accession>
<evidence type="ECO:0000256" key="9">
    <source>
        <dbReference type="ARBA" id="ARBA00023180"/>
    </source>
</evidence>
<reference evidence="16" key="1">
    <citation type="submission" date="2013-09" db="EMBL/GenBank/DDBJ databases">
        <title>The Genome Sequence of Anopheles culicifacies species A.</title>
        <authorList>
            <consortium name="The Broad Institute Genomics Platform"/>
            <person name="Neafsey D.E."/>
            <person name="Besansky N."/>
            <person name="Howell P."/>
            <person name="Walton C."/>
            <person name="Young S.K."/>
            <person name="Zeng Q."/>
            <person name="Gargeya S."/>
            <person name="Fitzgerald M."/>
            <person name="Haas B."/>
            <person name="Abouelleil A."/>
            <person name="Allen A.W."/>
            <person name="Alvarado L."/>
            <person name="Arachchi H.M."/>
            <person name="Berlin A.M."/>
            <person name="Chapman S.B."/>
            <person name="Gainer-Dewar J."/>
            <person name="Goldberg J."/>
            <person name="Griggs A."/>
            <person name="Gujja S."/>
            <person name="Hansen M."/>
            <person name="Howarth C."/>
            <person name="Imamovic A."/>
            <person name="Ireland A."/>
            <person name="Larimer J."/>
            <person name="McCowan C."/>
            <person name="Murphy C."/>
            <person name="Pearson M."/>
            <person name="Poon T.W."/>
            <person name="Priest M."/>
            <person name="Roberts A."/>
            <person name="Saif S."/>
            <person name="Shea T."/>
            <person name="Sisk P."/>
            <person name="Sykes S."/>
            <person name="Wortman J."/>
            <person name="Nusbaum C."/>
            <person name="Birren B."/>
        </authorList>
    </citation>
    <scope>NUCLEOTIDE SEQUENCE [LARGE SCALE GENOMIC DNA]</scope>
    <source>
        <strain evidence="16">A-37</strain>
    </source>
</reference>
<dbReference type="InterPro" id="IPR036869">
    <property type="entry name" value="J_dom_sf"/>
</dbReference>
<keyword evidence="9" id="KW-0325">Glycoprotein</keyword>
<evidence type="ECO:0000256" key="12">
    <source>
        <dbReference type="SAM" id="MobiDB-lite"/>
    </source>
</evidence>
<evidence type="ECO:0000259" key="14">
    <source>
        <dbReference type="PROSITE" id="PS50076"/>
    </source>
</evidence>
<dbReference type="Gene3D" id="3.40.30.10">
    <property type="entry name" value="Glutaredoxin"/>
    <property type="match status" value="1"/>
</dbReference>
<keyword evidence="7" id="KW-0072">Autophagy</keyword>
<comment type="subcellular location">
    <subcellularLocation>
        <location evidence="1">Endoplasmic reticulum membrane</location>
        <topology evidence="1">Single-pass type IV membrane protein</topology>
    </subcellularLocation>
</comment>
<protein>
    <recommendedName>
        <fullName evidence="2">DnaJ homolog subfamily C member 16</fullName>
    </recommendedName>
    <alternativeName>
        <fullName evidence="11">Endoplasmic reticulum DNA J domain-containing protein 8</fullName>
    </alternativeName>
</protein>
<dbReference type="GO" id="GO:0006914">
    <property type="term" value="P:autophagy"/>
    <property type="evidence" value="ECO:0007669"/>
    <property type="project" value="UniProtKB-KW"/>
</dbReference>
<evidence type="ECO:0000256" key="3">
    <source>
        <dbReference type="ARBA" id="ARBA00022692"/>
    </source>
</evidence>
<keyword evidence="4" id="KW-0732">Signal</keyword>
<dbReference type="InterPro" id="IPR018253">
    <property type="entry name" value="DnaJ_domain_CS"/>
</dbReference>
<organism evidence="15 16">
    <name type="scientific">Anopheles culicifacies</name>
    <dbReference type="NCBI Taxonomy" id="139723"/>
    <lineage>
        <taxon>Eukaryota</taxon>
        <taxon>Metazoa</taxon>
        <taxon>Ecdysozoa</taxon>
        <taxon>Arthropoda</taxon>
        <taxon>Hexapoda</taxon>
        <taxon>Insecta</taxon>
        <taxon>Pterygota</taxon>
        <taxon>Neoptera</taxon>
        <taxon>Endopterygota</taxon>
        <taxon>Diptera</taxon>
        <taxon>Nematocera</taxon>
        <taxon>Culicoidea</taxon>
        <taxon>Culicidae</taxon>
        <taxon>Anophelinae</taxon>
        <taxon>Anopheles</taxon>
        <taxon>culicifacies species complex</taxon>
    </lineage>
</organism>
<evidence type="ECO:0000256" key="10">
    <source>
        <dbReference type="ARBA" id="ARBA00035002"/>
    </source>
</evidence>
<name>A0A182MHE4_9DIPT</name>
<dbReference type="InterPro" id="IPR052448">
    <property type="entry name" value="DnaJ_C16_autophagy_reg"/>
</dbReference>
<dbReference type="Proteomes" id="UP000075883">
    <property type="component" value="Unassembled WGS sequence"/>
</dbReference>
<dbReference type="InterPro" id="IPR043361">
    <property type="entry name" value="DNAJC16_TRX"/>
</dbReference>
<dbReference type="PROSITE" id="PS50076">
    <property type="entry name" value="DNAJ_2"/>
    <property type="match status" value="1"/>
</dbReference>
<dbReference type="SUPFAM" id="SSF52833">
    <property type="entry name" value="Thioredoxin-like"/>
    <property type="match status" value="1"/>
</dbReference>